<dbReference type="PANTHER" id="PTHR30249:SF0">
    <property type="entry name" value="PLASTIDAL GLYCOLATE_GLYCERATE TRANSLOCATOR 1, CHLOROPLASTIC"/>
    <property type="match status" value="1"/>
</dbReference>
<gene>
    <name evidence="6" type="ORF">KQI88_09890</name>
</gene>
<comment type="subcellular location">
    <subcellularLocation>
        <location evidence="1">Membrane</location>
        <topology evidence="1">Multi-pass membrane protein</topology>
    </subcellularLocation>
</comment>
<evidence type="ECO:0000256" key="2">
    <source>
        <dbReference type="ARBA" id="ARBA00022692"/>
    </source>
</evidence>
<dbReference type="InterPro" id="IPR007300">
    <property type="entry name" value="CidB/LrgB"/>
</dbReference>
<evidence type="ECO:0000256" key="3">
    <source>
        <dbReference type="ARBA" id="ARBA00022989"/>
    </source>
</evidence>
<keyword evidence="7" id="KW-1185">Reference proteome</keyword>
<name>A0ABS6G2M2_9FIRM</name>
<dbReference type="EMBL" id="JAHLQK010000003">
    <property type="protein sequence ID" value="MBU5676731.1"/>
    <property type="molecule type" value="Genomic_DNA"/>
</dbReference>
<evidence type="ECO:0000313" key="6">
    <source>
        <dbReference type="EMBL" id="MBU5676731.1"/>
    </source>
</evidence>
<accession>A0ABS6G2M2</accession>
<feature type="transmembrane region" description="Helical" evidence="5">
    <location>
        <begin position="63"/>
        <end position="81"/>
    </location>
</feature>
<comment type="caution">
    <text evidence="6">The sequence shown here is derived from an EMBL/GenBank/DDBJ whole genome shotgun (WGS) entry which is preliminary data.</text>
</comment>
<feature type="transmembrane region" description="Helical" evidence="5">
    <location>
        <begin position="33"/>
        <end position="51"/>
    </location>
</feature>
<keyword evidence="4 5" id="KW-0472">Membrane</keyword>
<feature type="transmembrane region" description="Helical" evidence="5">
    <location>
        <begin position="6"/>
        <end position="26"/>
    </location>
</feature>
<evidence type="ECO:0000256" key="5">
    <source>
        <dbReference type="SAM" id="Phobius"/>
    </source>
</evidence>
<feature type="transmembrane region" description="Helical" evidence="5">
    <location>
        <begin position="149"/>
        <end position="169"/>
    </location>
</feature>
<evidence type="ECO:0000256" key="4">
    <source>
        <dbReference type="ARBA" id="ARBA00023136"/>
    </source>
</evidence>
<feature type="transmembrane region" description="Helical" evidence="5">
    <location>
        <begin position="93"/>
        <end position="118"/>
    </location>
</feature>
<sequence>MMELLNTPVFGILLSIISFEIGGIIYKRTKLAVFNPLFVSIILSIVFLLYFNIDVEVYEKGGSFINFFLGPATVILAVPLYKQIDLLKSNLIPILGGILAGSLTAIVSVWVLSTLFGIDRVLVLSMIPKSVTTPIGIEISNQIGGISSITVMSIIITGNVGVVMAGFLFRALRIEDEVAVGIAYGTAAHALGTSRAMEIGEKQGAMSSLSIGVAGLITVLIAPLLIILLNI</sequence>
<organism evidence="6 7">
    <name type="scientific">Alkaliphilus flagellatus</name>
    <dbReference type="NCBI Taxonomy" id="2841507"/>
    <lineage>
        <taxon>Bacteria</taxon>
        <taxon>Bacillati</taxon>
        <taxon>Bacillota</taxon>
        <taxon>Clostridia</taxon>
        <taxon>Peptostreptococcales</taxon>
        <taxon>Natronincolaceae</taxon>
        <taxon>Alkaliphilus</taxon>
    </lineage>
</organism>
<evidence type="ECO:0000256" key="1">
    <source>
        <dbReference type="ARBA" id="ARBA00004141"/>
    </source>
</evidence>
<dbReference type="PANTHER" id="PTHR30249">
    <property type="entry name" value="PUTATIVE SEROTONIN TRANSPORTER"/>
    <property type="match status" value="1"/>
</dbReference>
<dbReference type="Pfam" id="PF04172">
    <property type="entry name" value="LrgB"/>
    <property type="match status" value="1"/>
</dbReference>
<dbReference type="Proteomes" id="UP000779508">
    <property type="component" value="Unassembled WGS sequence"/>
</dbReference>
<keyword evidence="2 5" id="KW-0812">Transmembrane</keyword>
<feature type="transmembrane region" description="Helical" evidence="5">
    <location>
        <begin position="205"/>
        <end position="229"/>
    </location>
</feature>
<evidence type="ECO:0000313" key="7">
    <source>
        <dbReference type="Proteomes" id="UP000779508"/>
    </source>
</evidence>
<protein>
    <submittedName>
        <fullName evidence="6">LrgB family protein</fullName>
    </submittedName>
</protein>
<proteinExistence type="predicted"/>
<reference evidence="6 7" key="1">
    <citation type="submission" date="2021-06" db="EMBL/GenBank/DDBJ databases">
        <authorList>
            <person name="Sun Q."/>
            <person name="Li D."/>
        </authorList>
    </citation>
    <scope>NUCLEOTIDE SEQUENCE [LARGE SCALE GENOMIC DNA]</scope>
    <source>
        <strain evidence="6 7">MSJ-5</strain>
    </source>
</reference>
<keyword evidence="3 5" id="KW-1133">Transmembrane helix</keyword>